<keyword evidence="1" id="KW-0472">Membrane</keyword>
<feature type="transmembrane region" description="Helical" evidence="1">
    <location>
        <begin position="20"/>
        <end position="39"/>
    </location>
</feature>
<name>A0A4R2SFD9_9BACL</name>
<organism evidence="2 3">
    <name type="scientific">Baia soyae</name>
    <dbReference type="NCBI Taxonomy" id="1544746"/>
    <lineage>
        <taxon>Bacteria</taxon>
        <taxon>Bacillati</taxon>
        <taxon>Bacillota</taxon>
        <taxon>Bacilli</taxon>
        <taxon>Bacillales</taxon>
        <taxon>Thermoactinomycetaceae</taxon>
        <taxon>Baia</taxon>
    </lineage>
</organism>
<dbReference type="AlphaFoldDB" id="A0A4R2SFD9"/>
<feature type="transmembrane region" description="Helical" evidence="1">
    <location>
        <begin position="164"/>
        <end position="184"/>
    </location>
</feature>
<dbReference type="EMBL" id="SLXV01000005">
    <property type="protein sequence ID" value="TCP69921.1"/>
    <property type="molecule type" value="Genomic_DNA"/>
</dbReference>
<accession>A0A4R2SFD9</accession>
<gene>
    <name evidence="2" type="ORF">EDD57_105106</name>
</gene>
<keyword evidence="1" id="KW-0812">Transmembrane</keyword>
<feature type="transmembrane region" description="Helical" evidence="1">
    <location>
        <begin position="45"/>
        <end position="66"/>
    </location>
</feature>
<protein>
    <submittedName>
        <fullName evidence="2">Uncharacterized protein</fullName>
    </submittedName>
</protein>
<dbReference type="Proteomes" id="UP000294746">
    <property type="component" value="Unassembled WGS sequence"/>
</dbReference>
<evidence type="ECO:0000256" key="1">
    <source>
        <dbReference type="SAM" id="Phobius"/>
    </source>
</evidence>
<evidence type="ECO:0000313" key="2">
    <source>
        <dbReference type="EMBL" id="TCP69921.1"/>
    </source>
</evidence>
<evidence type="ECO:0000313" key="3">
    <source>
        <dbReference type="Proteomes" id="UP000294746"/>
    </source>
</evidence>
<keyword evidence="3" id="KW-1185">Reference proteome</keyword>
<reference evidence="2 3" key="1">
    <citation type="submission" date="2019-03" db="EMBL/GenBank/DDBJ databases">
        <title>Genomic Encyclopedia of Type Strains, Phase IV (KMG-IV): sequencing the most valuable type-strain genomes for metagenomic binning, comparative biology and taxonomic classification.</title>
        <authorList>
            <person name="Goeker M."/>
        </authorList>
    </citation>
    <scope>NUCLEOTIDE SEQUENCE [LARGE SCALE GENOMIC DNA]</scope>
    <source>
        <strain evidence="2 3">DSM 46831</strain>
    </source>
</reference>
<comment type="caution">
    <text evidence="2">The sequence shown here is derived from an EMBL/GenBank/DDBJ whole genome shotgun (WGS) entry which is preliminary data.</text>
</comment>
<feature type="transmembrane region" description="Helical" evidence="1">
    <location>
        <begin position="133"/>
        <end position="152"/>
    </location>
</feature>
<feature type="transmembrane region" description="Helical" evidence="1">
    <location>
        <begin position="73"/>
        <end position="98"/>
    </location>
</feature>
<keyword evidence="1" id="KW-1133">Transmembrane helix</keyword>
<sequence>MWMNHTEGHNPLTATRYTLYSWILFLLPLTFGVLLASIYDWSDFWVSVVIGLGCCVLVNNIIVVMYQLYTRRISILMILIQVYVACFFGIMFLAKAYVDVRLEFVLIAIFAINALLGVMYRKNLFLCGWCAKVILLFTISFPLVFAQIAYTYGWSPTMDAPGLMSSIAAAFTYYTGGLLHNYYYPS</sequence>
<proteinExistence type="predicted"/>
<feature type="transmembrane region" description="Helical" evidence="1">
    <location>
        <begin position="104"/>
        <end position="121"/>
    </location>
</feature>